<proteinExistence type="predicted"/>
<dbReference type="Gene3D" id="1.10.260.40">
    <property type="entry name" value="lambda repressor-like DNA-binding domains"/>
    <property type="match status" value="1"/>
</dbReference>
<dbReference type="Proteomes" id="UP000606193">
    <property type="component" value="Unassembled WGS sequence"/>
</dbReference>
<dbReference type="EMBL" id="JACRSX010000045">
    <property type="protein sequence ID" value="MBC8563691.1"/>
    <property type="molecule type" value="Genomic_DNA"/>
</dbReference>
<evidence type="ECO:0000259" key="1">
    <source>
        <dbReference type="PROSITE" id="PS50943"/>
    </source>
</evidence>
<gene>
    <name evidence="2" type="ORF">H8704_13910</name>
</gene>
<dbReference type="InterPro" id="IPR010982">
    <property type="entry name" value="Lambda_DNA-bd_dom_sf"/>
</dbReference>
<keyword evidence="3" id="KW-1185">Reference proteome</keyword>
<evidence type="ECO:0000313" key="2">
    <source>
        <dbReference type="EMBL" id="MBC8563691.1"/>
    </source>
</evidence>
<accession>A0ABR7N4Z3</accession>
<reference evidence="2 3" key="1">
    <citation type="submission" date="2020-08" db="EMBL/GenBank/DDBJ databases">
        <title>Genome public.</title>
        <authorList>
            <person name="Liu C."/>
            <person name="Sun Q."/>
        </authorList>
    </citation>
    <scope>NUCLEOTIDE SEQUENCE [LARGE SCALE GENOMIC DNA]</scope>
    <source>
        <strain evidence="2 3">NSJ-37</strain>
    </source>
</reference>
<dbReference type="RefSeq" id="WP_022464228.1">
    <property type="nucleotide sequence ID" value="NZ_JACRSX010000045.1"/>
</dbReference>
<evidence type="ECO:0000313" key="3">
    <source>
        <dbReference type="Proteomes" id="UP000606193"/>
    </source>
</evidence>
<dbReference type="InterPro" id="IPR001387">
    <property type="entry name" value="Cro/C1-type_HTH"/>
</dbReference>
<dbReference type="CDD" id="cd00093">
    <property type="entry name" value="HTH_XRE"/>
    <property type="match status" value="1"/>
</dbReference>
<protein>
    <submittedName>
        <fullName evidence="2">Helix-turn-helix transcriptional regulator</fullName>
    </submittedName>
</protein>
<dbReference type="SUPFAM" id="SSF47413">
    <property type="entry name" value="lambda repressor-like DNA-binding domains"/>
    <property type="match status" value="1"/>
</dbReference>
<name>A0ABR7N4Z3_9FIRM</name>
<dbReference type="PROSITE" id="PS50943">
    <property type="entry name" value="HTH_CROC1"/>
    <property type="match status" value="1"/>
</dbReference>
<feature type="domain" description="HTH cro/C1-type" evidence="1">
    <location>
        <begin position="5"/>
        <end position="55"/>
    </location>
</feature>
<sequence>MDYLEENGISVYRFAKDSGIPQSTIWSIIKKEDYEVREDNIRKICEGMGIPVSEVMELENAQKLNLRQSEVPVVVKYRKLDKFDQCRVQGYVDALIDRKETKKKIE</sequence>
<dbReference type="Pfam" id="PF13443">
    <property type="entry name" value="HTH_26"/>
    <property type="match status" value="1"/>
</dbReference>
<comment type="caution">
    <text evidence="2">The sequence shown here is derived from an EMBL/GenBank/DDBJ whole genome shotgun (WGS) entry which is preliminary data.</text>
</comment>
<organism evidence="2 3">
    <name type="scientific">Jutongia huaianensis</name>
    <dbReference type="NCBI Taxonomy" id="2763668"/>
    <lineage>
        <taxon>Bacteria</taxon>
        <taxon>Bacillati</taxon>
        <taxon>Bacillota</taxon>
        <taxon>Clostridia</taxon>
        <taxon>Lachnospirales</taxon>
        <taxon>Lachnospiraceae</taxon>
        <taxon>Jutongia</taxon>
    </lineage>
</organism>